<gene>
    <name evidence="2" type="ORF">HH308_19905</name>
</gene>
<dbReference type="EMBL" id="JABBNB010000023">
    <property type="protein sequence ID" value="NMO03483.1"/>
    <property type="molecule type" value="Genomic_DNA"/>
</dbReference>
<feature type="domain" description="N-acetyltransferase" evidence="1">
    <location>
        <begin position="14"/>
        <end position="150"/>
    </location>
</feature>
<keyword evidence="2" id="KW-0808">Transferase</keyword>
<reference evidence="2 3" key="1">
    <citation type="submission" date="2020-04" db="EMBL/GenBank/DDBJ databases">
        <title>Gordonia sp. nov. TBRC 11910.</title>
        <authorList>
            <person name="Suriyachadkun C."/>
        </authorList>
    </citation>
    <scope>NUCLEOTIDE SEQUENCE [LARGE SCALE GENOMIC DNA]</scope>
    <source>
        <strain evidence="2 3">TBRC 11910</strain>
    </source>
</reference>
<evidence type="ECO:0000313" key="2">
    <source>
        <dbReference type="EMBL" id="NMO03483.1"/>
    </source>
</evidence>
<dbReference type="PANTHER" id="PTHR43610:SF1">
    <property type="entry name" value="N-ACETYLTRANSFERASE DOMAIN-CONTAINING PROTEIN"/>
    <property type="match status" value="1"/>
</dbReference>
<dbReference type="RefSeq" id="WP_170195985.1">
    <property type="nucleotide sequence ID" value="NZ_JABBNB010000023.1"/>
</dbReference>
<dbReference type="InterPro" id="IPR016181">
    <property type="entry name" value="Acyl_CoA_acyltransferase"/>
</dbReference>
<dbReference type="SUPFAM" id="SSF55729">
    <property type="entry name" value="Acyl-CoA N-acyltransferases (Nat)"/>
    <property type="match status" value="1"/>
</dbReference>
<keyword evidence="3" id="KW-1185">Reference proteome</keyword>
<dbReference type="AlphaFoldDB" id="A0A848L4G7"/>
<dbReference type="Pfam" id="PF13302">
    <property type="entry name" value="Acetyltransf_3"/>
    <property type="match status" value="1"/>
</dbReference>
<sequence>MTWLGAPTLSTGAVTLRPLMIDDAEAIGSLIGDPEVFRWSPGIPHDTASALTYIEAAQAADRREAFAVVDDATGAVVGSTSFYDIDPVNLSAAIGYTFYTDAAQGTVVNPSSKYLLLHHAFETCAAVRVVWHTHENNARSRAAISKLGATFEGLLRKQLRFGDGWRTTAQFAMIDDDWPAAKARLLARMAGR</sequence>
<dbReference type="PANTHER" id="PTHR43610">
    <property type="entry name" value="BLL6696 PROTEIN"/>
    <property type="match status" value="1"/>
</dbReference>
<dbReference type="GO" id="GO:0016747">
    <property type="term" value="F:acyltransferase activity, transferring groups other than amino-acyl groups"/>
    <property type="evidence" value="ECO:0007669"/>
    <property type="project" value="InterPro"/>
</dbReference>
<proteinExistence type="predicted"/>
<dbReference type="Proteomes" id="UP000550729">
    <property type="component" value="Unassembled WGS sequence"/>
</dbReference>
<evidence type="ECO:0000313" key="3">
    <source>
        <dbReference type="Proteomes" id="UP000550729"/>
    </source>
</evidence>
<evidence type="ECO:0000259" key="1">
    <source>
        <dbReference type="Pfam" id="PF13302"/>
    </source>
</evidence>
<dbReference type="InterPro" id="IPR000182">
    <property type="entry name" value="GNAT_dom"/>
</dbReference>
<name>A0A848L4G7_9ACTN</name>
<accession>A0A848L4G7</accession>
<dbReference type="Gene3D" id="3.40.630.30">
    <property type="match status" value="1"/>
</dbReference>
<comment type="caution">
    <text evidence="2">The sequence shown here is derived from an EMBL/GenBank/DDBJ whole genome shotgun (WGS) entry which is preliminary data.</text>
</comment>
<organism evidence="2 3">
    <name type="scientific">Gordonia asplenii</name>
    <dbReference type="NCBI Taxonomy" id="2725283"/>
    <lineage>
        <taxon>Bacteria</taxon>
        <taxon>Bacillati</taxon>
        <taxon>Actinomycetota</taxon>
        <taxon>Actinomycetes</taxon>
        <taxon>Mycobacteriales</taxon>
        <taxon>Gordoniaceae</taxon>
        <taxon>Gordonia</taxon>
    </lineage>
</organism>
<protein>
    <submittedName>
        <fullName evidence="2">GNAT family N-acetyltransferase</fullName>
    </submittedName>
</protein>